<keyword evidence="2" id="KW-1185">Reference proteome</keyword>
<evidence type="ECO:0000313" key="2">
    <source>
        <dbReference type="Proteomes" id="UP000248481"/>
    </source>
</evidence>
<dbReference type="PRINTS" id="PR00882">
    <property type="entry name" value="RIBOSOMALL7A"/>
</dbReference>
<dbReference type="GO" id="GO:0003723">
    <property type="term" value="F:RNA binding"/>
    <property type="evidence" value="ECO:0007669"/>
    <property type="project" value="UniProtKB-UniRule"/>
</dbReference>
<evidence type="ECO:0000256" key="1">
    <source>
        <dbReference type="RuleBase" id="RU367042"/>
    </source>
</evidence>
<accession>A0A8M1MVC8</accession>
<dbReference type="SUPFAM" id="SSF55315">
    <property type="entry name" value="L30e-like"/>
    <property type="match status" value="1"/>
</dbReference>
<evidence type="ECO:0000313" key="3">
    <source>
        <dbReference type="RefSeq" id="XP_044776683.1"/>
    </source>
</evidence>
<dbReference type="InterPro" id="IPR001921">
    <property type="entry name" value="Ribosomal_eL8_euk"/>
</dbReference>
<reference evidence="3" key="1">
    <citation type="submission" date="2025-08" db="UniProtKB">
        <authorList>
            <consortium name="RefSeq"/>
        </authorList>
    </citation>
    <scope>IDENTIFICATION</scope>
    <source>
        <tissue evidence="3">Blood</tissue>
    </source>
</reference>
<dbReference type="GO" id="GO:0022625">
    <property type="term" value="C:cytosolic large ribosomal subunit"/>
    <property type="evidence" value="ECO:0007669"/>
    <property type="project" value="UniProtKB-UniRule"/>
</dbReference>
<protein>
    <recommendedName>
        <fullName evidence="1">60S ribosomal protein L7a</fullName>
    </recommendedName>
</protein>
<gene>
    <name evidence="3" type="primary">LOC110584325</name>
</gene>
<organism evidence="2 3">
    <name type="scientific">Neomonachus schauinslandi</name>
    <name type="common">Hawaiian monk seal</name>
    <name type="synonym">Monachus schauinslandi</name>
    <dbReference type="NCBI Taxonomy" id="29088"/>
    <lineage>
        <taxon>Eukaryota</taxon>
        <taxon>Metazoa</taxon>
        <taxon>Chordata</taxon>
        <taxon>Craniata</taxon>
        <taxon>Vertebrata</taxon>
        <taxon>Euteleostomi</taxon>
        <taxon>Mammalia</taxon>
        <taxon>Eutheria</taxon>
        <taxon>Laurasiatheria</taxon>
        <taxon>Carnivora</taxon>
        <taxon>Caniformia</taxon>
        <taxon>Pinnipedia</taxon>
        <taxon>Phocidae</taxon>
        <taxon>Monachinae</taxon>
        <taxon>Monachini</taxon>
        <taxon>Neomonachus</taxon>
    </lineage>
</organism>
<keyword evidence="1" id="KW-0687">Ribonucleoprotein</keyword>
<dbReference type="KEGG" id="nsu:110584325"/>
<dbReference type="Gene3D" id="3.30.1330.30">
    <property type="match status" value="1"/>
</dbReference>
<name>A0A8M1MVC8_NEOSC</name>
<dbReference type="AlphaFoldDB" id="A0A8M1MVC8"/>
<dbReference type="GeneID" id="110584325"/>
<dbReference type="Proteomes" id="UP000248481">
    <property type="component" value="Chromosome 13"/>
</dbReference>
<keyword evidence="1" id="KW-0689">Ribosomal protein</keyword>
<proteinExistence type="inferred from homology"/>
<dbReference type="InterPro" id="IPR029064">
    <property type="entry name" value="Ribosomal_eL30-like_sf"/>
</dbReference>
<sequence>MRAYSSSQEAYLQPICEDQTPTSGPALPRFCYRQYGPRKRSPREKKGVLETPSRQLLLGRAEGKKKEKTILKNRCKMTADTGLGCRARKRIQHTLVKNRLRIEILLIQIYDGPKNTIQWNEVHFKCNIESAGKGEVPTKWPVLRAGVNTVTTLVDKKAQLVGTARAMDPTELGHKTGVPYCTCTIKGKAKLGHLAHRTTCTTVAITQVNSEDKGSLAKLVEAIRTNDNDRYDEILRHWGGNILGPKSVARITKLEKAKAKELVAKLG</sequence>
<comment type="function">
    <text evidence="1">Component of the ribosome.</text>
</comment>
<comment type="similarity">
    <text evidence="1">Belongs to the eukaryotic ribosomal protein eL8 family.</text>
</comment>
<dbReference type="RefSeq" id="XP_044776683.1">
    <property type="nucleotide sequence ID" value="XM_044920748.1"/>
</dbReference>